<dbReference type="InterPro" id="IPR041657">
    <property type="entry name" value="HTH_17"/>
</dbReference>
<dbReference type="AlphaFoldDB" id="R7ZL92"/>
<evidence type="ECO:0000313" key="2">
    <source>
        <dbReference type="EMBL" id="EON74804.1"/>
    </source>
</evidence>
<dbReference type="PATRIC" id="fig|1288963.3.peg.4727"/>
<dbReference type="Pfam" id="PF12728">
    <property type="entry name" value="HTH_17"/>
    <property type="match status" value="1"/>
</dbReference>
<dbReference type="Proteomes" id="UP000013909">
    <property type="component" value="Unassembled WGS sequence"/>
</dbReference>
<organism evidence="2 3">
    <name type="scientific">Lunatimonas lonarensis</name>
    <dbReference type="NCBI Taxonomy" id="1232681"/>
    <lineage>
        <taxon>Bacteria</taxon>
        <taxon>Pseudomonadati</taxon>
        <taxon>Bacteroidota</taxon>
        <taxon>Cytophagia</taxon>
        <taxon>Cytophagales</taxon>
        <taxon>Cyclobacteriaceae</taxon>
    </lineage>
</organism>
<evidence type="ECO:0000313" key="3">
    <source>
        <dbReference type="Proteomes" id="UP000013909"/>
    </source>
</evidence>
<comment type="caution">
    <text evidence="2">The sequence shown here is derived from an EMBL/GenBank/DDBJ whole genome shotgun (WGS) entry which is preliminary data.</text>
</comment>
<dbReference type="EMBL" id="AQHR01000121">
    <property type="protein sequence ID" value="EON74804.1"/>
    <property type="molecule type" value="Genomic_DNA"/>
</dbReference>
<proteinExistence type="predicted"/>
<dbReference type="STRING" id="1232681.ADIS_4738"/>
<reference evidence="2 3" key="1">
    <citation type="submission" date="2013-02" db="EMBL/GenBank/DDBJ databases">
        <title>A novel strain isolated from Lonar lake, Maharashtra, India.</title>
        <authorList>
            <person name="Singh A."/>
        </authorList>
    </citation>
    <scope>NUCLEOTIDE SEQUENCE [LARGE SCALE GENOMIC DNA]</scope>
    <source>
        <strain evidence="2 3">AK24</strain>
    </source>
</reference>
<dbReference type="NCBIfam" id="TIGR01764">
    <property type="entry name" value="excise"/>
    <property type="match status" value="1"/>
</dbReference>
<dbReference type="GO" id="GO:0003677">
    <property type="term" value="F:DNA binding"/>
    <property type="evidence" value="ECO:0007669"/>
    <property type="project" value="InterPro"/>
</dbReference>
<accession>R7ZL92</accession>
<protein>
    <submittedName>
        <fullName evidence="2">Excisionase domain protein</fullName>
    </submittedName>
</protein>
<keyword evidence="3" id="KW-1185">Reference proteome</keyword>
<sequence length="87" mass="9757">MSQGKPISIVPVATEVTTQKAAEILGCSRPHLVKLLENGELDFIKVGSHRRIKLEDVVSYKQKMKAEQKRLLIEMMNSDEELGGYDS</sequence>
<feature type="domain" description="Helix-turn-helix" evidence="1">
    <location>
        <begin position="17"/>
        <end position="63"/>
    </location>
</feature>
<gene>
    <name evidence="2" type="ORF">ADIS_4738</name>
</gene>
<dbReference type="InterPro" id="IPR010093">
    <property type="entry name" value="SinI_DNA-bd"/>
</dbReference>
<evidence type="ECO:0000259" key="1">
    <source>
        <dbReference type="Pfam" id="PF12728"/>
    </source>
</evidence>
<name>R7ZL92_9BACT</name>